<dbReference type="InterPro" id="IPR051600">
    <property type="entry name" value="Beta-PGM-like"/>
</dbReference>
<dbReference type="InterPro" id="IPR023198">
    <property type="entry name" value="PGP-like_dom2"/>
</dbReference>
<dbReference type="InterPro" id="IPR006439">
    <property type="entry name" value="HAD-SF_hydro_IA"/>
</dbReference>
<dbReference type="GO" id="GO:0016787">
    <property type="term" value="F:hydrolase activity"/>
    <property type="evidence" value="ECO:0007669"/>
    <property type="project" value="UniProtKB-KW"/>
</dbReference>
<dbReference type="InterPro" id="IPR036412">
    <property type="entry name" value="HAD-like_sf"/>
</dbReference>
<gene>
    <name evidence="11" type="ORF">EV138_6260</name>
</gene>
<comment type="similarity">
    <text evidence="2">Belongs to the HAD-like hydrolase superfamily. CbbY/CbbZ/Gph/YieH family.</text>
</comment>
<keyword evidence="3" id="KW-0597">Phosphoprotein</keyword>
<dbReference type="EC" id="5.4.2.6" evidence="9"/>
<dbReference type="Gene3D" id="3.40.50.1000">
    <property type="entry name" value="HAD superfamily/HAD-like"/>
    <property type="match status" value="1"/>
</dbReference>
<dbReference type="GO" id="GO:0008801">
    <property type="term" value="F:beta-phosphoglucomutase activity"/>
    <property type="evidence" value="ECO:0007669"/>
    <property type="project" value="UniProtKB-EC"/>
</dbReference>
<dbReference type="SFLD" id="SFLDS00003">
    <property type="entry name" value="Haloacid_Dehalogenase"/>
    <property type="match status" value="1"/>
</dbReference>
<dbReference type="PRINTS" id="PR00413">
    <property type="entry name" value="HADHALOGNASE"/>
</dbReference>
<dbReference type="SFLD" id="SFLDG01129">
    <property type="entry name" value="C1.5:_HAD__Beta-PGM__Phosphata"/>
    <property type="match status" value="1"/>
</dbReference>
<keyword evidence="11" id="KW-0378">Hydrolase</keyword>
<keyword evidence="7" id="KW-0119">Carbohydrate metabolism</keyword>
<comment type="caution">
    <text evidence="11">The sequence shown here is derived from an EMBL/GenBank/DDBJ whole genome shotgun (WGS) entry which is preliminary data.</text>
</comment>
<evidence type="ECO:0000313" key="12">
    <source>
        <dbReference type="Proteomes" id="UP000295151"/>
    </source>
</evidence>
<keyword evidence="6" id="KW-0413">Isomerase</keyword>
<comment type="catalytic activity">
    <reaction evidence="8">
        <text>beta-D-glucose 1-phosphate = beta-D-glucose 6-phosphate</text>
        <dbReference type="Rhea" id="RHEA:20113"/>
        <dbReference type="ChEBI" id="CHEBI:57684"/>
        <dbReference type="ChEBI" id="CHEBI:58247"/>
        <dbReference type="EC" id="5.4.2.6"/>
    </reaction>
</comment>
<protein>
    <recommendedName>
        <fullName evidence="10">Beta-phosphoglucomutase</fullName>
        <ecNumber evidence="9">5.4.2.6</ecNumber>
    </recommendedName>
</protein>
<dbReference type="PANTHER" id="PTHR46193:SF18">
    <property type="entry name" value="HEXITOL PHOSPHATASE B"/>
    <property type="match status" value="1"/>
</dbReference>
<dbReference type="Proteomes" id="UP000295151">
    <property type="component" value="Unassembled WGS sequence"/>
</dbReference>
<dbReference type="PANTHER" id="PTHR46193">
    <property type="entry name" value="6-PHOSPHOGLUCONATE PHOSPHATASE"/>
    <property type="match status" value="1"/>
</dbReference>
<dbReference type="InterPro" id="IPR023214">
    <property type="entry name" value="HAD_sf"/>
</dbReference>
<reference evidence="11 12" key="1">
    <citation type="submission" date="2019-03" db="EMBL/GenBank/DDBJ databases">
        <title>Genomic Encyclopedia of Type Strains, Phase III (KMG-III): the genomes of soil and plant-associated and newly described type strains.</title>
        <authorList>
            <person name="Whitman W."/>
        </authorList>
    </citation>
    <scope>NUCLEOTIDE SEQUENCE [LARGE SCALE GENOMIC DNA]</scope>
    <source>
        <strain evidence="11 12">VKM Ac-2575</strain>
    </source>
</reference>
<dbReference type="NCBIfam" id="TIGR02009">
    <property type="entry name" value="PGMB-YQAB-SF"/>
    <property type="match status" value="1"/>
</dbReference>
<keyword evidence="5" id="KW-0460">Magnesium</keyword>
<keyword evidence="12" id="KW-1185">Reference proteome</keyword>
<dbReference type="NCBIfam" id="TIGR01509">
    <property type="entry name" value="HAD-SF-IA-v3"/>
    <property type="match status" value="1"/>
</dbReference>
<dbReference type="InterPro" id="IPR010976">
    <property type="entry name" value="B-phosphoglucomutase_hydrolase"/>
</dbReference>
<comment type="cofactor">
    <cofactor evidence="1">
        <name>Mg(2+)</name>
        <dbReference type="ChEBI" id="CHEBI:18420"/>
    </cofactor>
</comment>
<dbReference type="AlphaFoldDB" id="A0A4R7SYI8"/>
<evidence type="ECO:0000256" key="1">
    <source>
        <dbReference type="ARBA" id="ARBA00001946"/>
    </source>
</evidence>
<evidence type="ECO:0000313" key="11">
    <source>
        <dbReference type="EMBL" id="TDU83796.1"/>
    </source>
</evidence>
<evidence type="ECO:0000256" key="2">
    <source>
        <dbReference type="ARBA" id="ARBA00006171"/>
    </source>
</evidence>
<evidence type="ECO:0000256" key="3">
    <source>
        <dbReference type="ARBA" id="ARBA00022553"/>
    </source>
</evidence>
<dbReference type="RefSeq" id="WP_133983303.1">
    <property type="nucleotide sequence ID" value="NZ_SOCE01000002.1"/>
</dbReference>
<organism evidence="11 12">
    <name type="scientific">Kribbella voronezhensis</name>
    <dbReference type="NCBI Taxonomy" id="2512212"/>
    <lineage>
        <taxon>Bacteria</taxon>
        <taxon>Bacillati</taxon>
        <taxon>Actinomycetota</taxon>
        <taxon>Actinomycetes</taxon>
        <taxon>Propionibacteriales</taxon>
        <taxon>Kribbellaceae</taxon>
        <taxon>Kribbella</taxon>
    </lineage>
</organism>
<dbReference type="Pfam" id="PF00702">
    <property type="entry name" value="Hydrolase"/>
    <property type="match status" value="1"/>
</dbReference>
<keyword evidence="4" id="KW-0479">Metal-binding</keyword>
<accession>A0A4R7SYI8</accession>
<dbReference type="SUPFAM" id="SSF56784">
    <property type="entry name" value="HAD-like"/>
    <property type="match status" value="1"/>
</dbReference>
<sequence length="252" mass="26895">MTPVPTADQAVIDATRYDAVVFDLDGVVTDTASVHSRAWRRLFDEFLTARPAARDEDHSAFTDEDYLRYVDGRSRYDGVRTFLASRGIEVDEATVRGLGDRKDHYFLRSLEEEGTHAFPGTVALIGQLAASGLSYAVISASRNCADVLAAAGLQDVFDVRVDGLAARELGLAGKPDPAVFLVAAHRLGVTPSRTVVVEDALAGVEAGRAGGFGLVIGVDRDDHADELTAHGADLVVADLAEVSVVPEYEPAR</sequence>
<evidence type="ECO:0000256" key="5">
    <source>
        <dbReference type="ARBA" id="ARBA00022842"/>
    </source>
</evidence>
<dbReference type="EMBL" id="SOCE01000002">
    <property type="protein sequence ID" value="TDU83796.1"/>
    <property type="molecule type" value="Genomic_DNA"/>
</dbReference>
<dbReference type="OrthoDB" id="9797743at2"/>
<evidence type="ECO:0000256" key="7">
    <source>
        <dbReference type="ARBA" id="ARBA00023277"/>
    </source>
</evidence>
<dbReference type="Gene3D" id="1.10.150.240">
    <property type="entry name" value="Putative phosphatase, domain 2"/>
    <property type="match status" value="1"/>
</dbReference>
<evidence type="ECO:0000256" key="4">
    <source>
        <dbReference type="ARBA" id="ARBA00022723"/>
    </source>
</evidence>
<evidence type="ECO:0000256" key="8">
    <source>
        <dbReference type="ARBA" id="ARBA00044926"/>
    </source>
</evidence>
<dbReference type="GO" id="GO:0046872">
    <property type="term" value="F:metal ion binding"/>
    <property type="evidence" value="ECO:0007669"/>
    <property type="project" value="UniProtKB-KW"/>
</dbReference>
<evidence type="ECO:0000256" key="9">
    <source>
        <dbReference type="ARBA" id="ARBA00044968"/>
    </source>
</evidence>
<evidence type="ECO:0000256" key="6">
    <source>
        <dbReference type="ARBA" id="ARBA00023235"/>
    </source>
</evidence>
<proteinExistence type="inferred from homology"/>
<name>A0A4R7SYI8_9ACTN</name>
<evidence type="ECO:0000256" key="10">
    <source>
        <dbReference type="ARBA" id="ARBA00044991"/>
    </source>
</evidence>